<dbReference type="EMBL" id="MU826857">
    <property type="protein sequence ID" value="KAJ7370749.1"/>
    <property type="molecule type" value="Genomic_DNA"/>
</dbReference>
<keyword evidence="4" id="KW-1185">Reference proteome</keyword>
<protein>
    <recommendedName>
        <fullName evidence="2">EGF-like domain-containing protein</fullName>
    </recommendedName>
</protein>
<feature type="region of interest" description="Disordered" evidence="1">
    <location>
        <begin position="1"/>
        <end position="46"/>
    </location>
</feature>
<proteinExistence type="predicted"/>
<gene>
    <name evidence="3" type="ORF">OS493_030178</name>
</gene>
<reference evidence="3" key="1">
    <citation type="submission" date="2023-01" db="EMBL/GenBank/DDBJ databases">
        <title>Genome assembly of the deep-sea coral Lophelia pertusa.</title>
        <authorList>
            <person name="Herrera S."/>
            <person name="Cordes E."/>
        </authorList>
    </citation>
    <scope>NUCLEOTIDE SEQUENCE</scope>
    <source>
        <strain evidence="3">USNM1676648</strain>
        <tissue evidence="3">Polyp</tissue>
    </source>
</reference>
<feature type="compositionally biased region" description="Pro residues" evidence="1">
    <location>
        <begin position="103"/>
        <end position="113"/>
    </location>
</feature>
<feature type="compositionally biased region" description="Polar residues" evidence="1">
    <location>
        <begin position="1"/>
        <end position="10"/>
    </location>
</feature>
<dbReference type="OrthoDB" id="10539099at2759"/>
<dbReference type="Proteomes" id="UP001163046">
    <property type="component" value="Unassembled WGS sequence"/>
</dbReference>
<feature type="region of interest" description="Disordered" evidence="1">
    <location>
        <begin position="67"/>
        <end position="115"/>
    </location>
</feature>
<evidence type="ECO:0000256" key="1">
    <source>
        <dbReference type="SAM" id="MobiDB-lite"/>
    </source>
</evidence>
<feature type="compositionally biased region" description="Low complexity" evidence="1">
    <location>
        <begin position="72"/>
        <end position="102"/>
    </location>
</feature>
<organism evidence="3 4">
    <name type="scientific">Desmophyllum pertusum</name>
    <dbReference type="NCBI Taxonomy" id="174260"/>
    <lineage>
        <taxon>Eukaryota</taxon>
        <taxon>Metazoa</taxon>
        <taxon>Cnidaria</taxon>
        <taxon>Anthozoa</taxon>
        <taxon>Hexacorallia</taxon>
        <taxon>Scleractinia</taxon>
        <taxon>Caryophylliina</taxon>
        <taxon>Caryophylliidae</taxon>
        <taxon>Desmophyllum</taxon>
    </lineage>
</organism>
<accession>A0A9W9Z049</accession>
<evidence type="ECO:0000259" key="2">
    <source>
        <dbReference type="PROSITE" id="PS00022"/>
    </source>
</evidence>
<feature type="domain" description="EGF-like" evidence="2">
    <location>
        <begin position="198"/>
        <end position="209"/>
    </location>
</feature>
<dbReference type="AlphaFoldDB" id="A0A9W9Z049"/>
<name>A0A9W9Z049_9CNID</name>
<comment type="caution">
    <text evidence="3">The sequence shown here is derived from an EMBL/GenBank/DDBJ whole genome shotgun (WGS) entry which is preliminary data.</text>
</comment>
<sequence length="272" mass="29973">MSHNSSANNNRTHHNRENYNRINNGSYNRNDNKNDNRNDDRDCNYRGNYRDDHRDCDYPRDYRNDHRDCDYPGTTEMTTPFTGSTTPNTGTTATPTPTTSGTTPPPTTPPPCECPNGEKGIVDPDGNCDCPPDCPKGKKAVIVNNRYQCPDHPPCGEPPNCVVGRKGPECSQPDVQPCSGDCSGNGVAVSVADCGSRCVCSARWTGTCCETRQPVRNWGDPHLETLDGIEYDYYGIGEFWGCKSVFNDFGIQFRYFAYQRASLTGGVAIKAG</sequence>
<evidence type="ECO:0000313" key="4">
    <source>
        <dbReference type="Proteomes" id="UP001163046"/>
    </source>
</evidence>
<evidence type="ECO:0000313" key="3">
    <source>
        <dbReference type="EMBL" id="KAJ7370749.1"/>
    </source>
</evidence>
<feature type="compositionally biased region" description="Basic and acidic residues" evidence="1">
    <location>
        <begin position="30"/>
        <end position="46"/>
    </location>
</feature>
<dbReference type="PROSITE" id="PS00022">
    <property type="entry name" value="EGF_1"/>
    <property type="match status" value="1"/>
</dbReference>
<dbReference type="InterPro" id="IPR000742">
    <property type="entry name" value="EGF"/>
</dbReference>